<dbReference type="Pfam" id="PF25057">
    <property type="entry name" value="CUT_N"/>
    <property type="match status" value="1"/>
</dbReference>
<protein>
    <submittedName>
        <fullName evidence="13">ZP domain-containing protein</fullName>
    </submittedName>
</protein>
<evidence type="ECO:0000256" key="3">
    <source>
        <dbReference type="ARBA" id="ARBA00022475"/>
    </source>
</evidence>
<evidence type="ECO:0000256" key="8">
    <source>
        <dbReference type="SAM" id="MobiDB-lite"/>
    </source>
</evidence>
<dbReference type="Pfam" id="PF25301">
    <property type="entry name" value="CUT_C"/>
    <property type="match status" value="1"/>
</dbReference>
<dbReference type="GO" id="GO:0042302">
    <property type="term" value="F:structural constituent of cuticle"/>
    <property type="evidence" value="ECO:0007669"/>
    <property type="project" value="UniProtKB-KW"/>
</dbReference>
<evidence type="ECO:0000259" key="11">
    <source>
        <dbReference type="PROSITE" id="PS51034"/>
    </source>
</evidence>
<evidence type="ECO:0000313" key="12">
    <source>
        <dbReference type="Proteomes" id="UP000492821"/>
    </source>
</evidence>
<dbReference type="PANTHER" id="PTHR22907:SF26">
    <property type="entry name" value="ZP DOMAIN-CONTAINING PROTEIN"/>
    <property type="match status" value="1"/>
</dbReference>
<proteinExistence type="predicted"/>
<keyword evidence="2" id="KW-0193">Cuticle</keyword>
<dbReference type="Proteomes" id="UP000492821">
    <property type="component" value="Unassembled WGS sequence"/>
</dbReference>
<evidence type="ECO:0000256" key="1">
    <source>
        <dbReference type="ARBA" id="ARBA00004251"/>
    </source>
</evidence>
<evidence type="ECO:0000256" key="4">
    <source>
        <dbReference type="ARBA" id="ARBA00022692"/>
    </source>
</evidence>
<dbReference type="SMART" id="SM00241">
    <property type="entry name" value="ZP"/>
    <property type="match status" value="1"/>
</dbReference>
<keyword evidence="4 9" id="KW-0812">Transmembrane</keyword>
<feature type="domain" description="ZP" evidence="11">
    <location>
        <begin position="49"/>
        <end position="286"/>
    </location>
</feature>
<evidence type="ECO:0000256" key="6">
    <source>
        <dbReference type="ARBA" id="ARBA00022989"/>
    </source>
</evidence>
<feature type="transmembrane region" description="Helical" evidence="9">
    <location>
        <begin position="466"/>
        <end position="491"/>
    </location>
</feature>
<name>A0A7E4V583_PANRE</name>
<evidence type="ECO:0000256" key="7">
    <source>
        <dbReference type="ARBA" id="ARBA00023136"/>
    </source>
</evidence>
<dbReference type="GO" id="GO:0005886">
    <property type="term" value="C:plasma membrane"/>
    <property type="evidence" value="ECO:0007669"/>
    <property type="project" value="UniProtKB-SubCell"/>
</dbReference>
<keyword evidence="6 9" id="KW-1133">Transmembrane helix</keyword>
<reference evidence="12" key="1">
    <citation type="journal article" date="2013" name="Genetics">
        <title>The draft genome and transcriptome of Panagrellus redivivus are shaped by the harsh demands of a free-living lifestyle.</title>
        <authorList>
            <person name="Srinivasan J."/>
            <person name="Dillman A.R."/>
            <person name="Macchietto M.G."/>
            <person name="Heikkinen L."/>
            <person name="Lakso M."/>
            <person name="Fracchia K.M."/>
            <person name="Antoshechkin I."/>
            <person name="Mortazavi A."/>
            <person name="Wong G."/>
            <person name="Sternberg P.W."/>
        </authorList>
    </citation>
    <scope>NUCLEOTIDE SEQUENCE [LARGE SCALE GENOMIC DNA]</scope>
    <source>
        <strain evidence="12">MT8872</strain>
    </source>
</reference>
<dbReference type="InterPro" id="IPR056953">
    <property type="entry name" value="CUT_N"/>
</dbReference>
<evidence type="ECO:0000313" key="13">
    <source>
        <dbReference type="WBParaSite" id="Pan_g16155.t1"/>
    </source>
</evidence>
<feature type="compositionally biased region" description="Polar residues" evidence="8">
    <location>
        <begin position="392"/>
        <end position="406"/>
    </location>
</feature>
<dbReference type="WBParaSite" id="Pan_g16155.t1">
    <property type="protein sequence ID" value="Pan_g16155.t1"/>
    <property type="gene ID" value="Pan_g16155"/>
</dbReference>
<feature type="region of interest" description="Disordered" evidence="8">
    <location>
        <begin position="340"/>
        <end position="420"/>
    </location>
</feature>
<keyword evidence="5 10" id="KW-0732">Signal</keyword>
<evidence type="ECO:0000256" key="9">
    <source>
        <dbReference type="SAM" id="Phobius"/>
    </source>
</evidence>
<comment type="subcellular location">
    <subcellularLocation>
        <location evidence="1">Cell membrane</location>
        <topology evidence="1">Single-pass type I membrane protein</topology>
    </subcellularLocation>
</comment>
<reference evidence="13" key="2">
    <citation type="submission" date="2020-10" db="UniProtKB">
        <authorList>
            <consortium name="WormBaseParasite"/>
        </authorList>
    </citation>
    <scope>IDENTIFICATION</scope>
</reference>
<keyword evidence="3" id="KW-1003">Cell membrane</keyword>
<sequence>MWTFIVVALVGLGFSFADPSVSLNMNPATLSNPHHVNLDNSVIGEPRIICGTDAITVTVATEKPFSGRLYVEGESDKPLCSQTSASTEFSVKFGDCNMRRQRTLNPRGVAYSFTIVASFHPLFVTGKDKAFHIRCFFTEAVKAVESTLDVAQLTTVQTLSRDFSLPRCNYELRHGFAGPPLRYASVGDQVTHVFQCDPLAGLVYGVLVHSCYVDDGHGNRFSLIDDRGCAVDRFLLNDLSYDNQAISAHVDSHVFKYADRVQLFFTCTVQLCFKDDGGCDGITPPQCGLHGLPSLSIPPGLHRRPLPAGLPKFLAREFPKPKSVTFPGGRTPESVVETVFPPERSSSSEEGFPSRPLSPPSLNRKPDSATGSAFGSAGYELSPFGSPFKDSPLSNANETFSDSDFPTESENATETNSEKTRQARAASKQMESDVSVALTVMPLEEELPKAPEATVNSSAKTCFSTITIVALIAGVLSAMFLSAVGTALCLARKFYRHRNASKH</sequence>
<evidence type="ECO:0000256" key="10">
    <source>
        <dbReference type="SAM" id="SignalP"/>
    </source>
</evidence>
<dbReference type="PANTHER" id="PTHR22907">
    <property type="entry name" value="GH04558P"/>
    <property type="match status" value="1"/>
</dbReference>
<keyword evidence="7 9" id="KW-0472">Membrane</keyword>
<feature type="chain" id="PRO_5029013557" evidence="10">
    <location>
        <begin position="18"/>
        <end position="503"/>
    </location>
</feature>
<feature type="signal peptide" evidence="10">
    <location>
        <begin position="1"/>
        <end position="17"/>
    </location>
</feature>
<dbReference type="InterPro" id="IPR001507">
    <property type="entry name" value="ZP_dom"/>
</dbReference>
<dbReference type="InterPro" id="IPR057475">
    <property type="entry name" value="CUT_C"/>
</dbReference>
<dbReference type="AlphaFoldDB" id="A0A7E4V583"/>
<dbReference type="PROSITE" id="PS51034">
    <property type="entry name" value="ZP_2"/>
    <property type="match status" value="1"/>
</dbReference>
<evidence type="ECO:0000256" key="2">
    <source>
        <dbReference type="ARBA" id="ARBA00022460"/>
    </source>
</evidence>
<accession>A0A7E4V583</accession>
<organism evidence="12 13">
    <name type="scientific">Panagrellus redivivus</name>
    <name type="common">Microworm</name>
    <dbReference type="NCBI Taxonomy" id="6233"/>
    <lineage>
        <taxon>Eukaryota</taxon>
        <taxon>Metazoa</taxon>
        <taxon>Ecdysozoa</taxon>
        <taxon>Nematoda</taxon>
        <taxon>Chromadorea</taxon>
        <taxon>Rhabditida</taxon>
        <taxon>Tylenchina</taxon>
        <taxon>Panagrolaimomorpha</taxon>
        <taxon>Panagrolaimoidea</taxon>
        <taxon>Panagrolaimidae</taxon>
        <taxon>Panagrellus</taxon>
    </lineage>
</organism>
<evidence type="ECO:0000256" key="5">
    <source>
        <dbReference type="ARBA" id="ARBA00022729"/>
    </source>
</evidence>
<dbReference type="InterPro" id="IPR051962">
    <property type="entry name" value="Cuticlin"/>
</dbReference>
<keyword evidence="12" id="KW-1185">Reference proteome</keyword>